<dbReference type="AlphaFoldDB" id="A0A0F8ZQX0"/>
<accession>A0A0F8ZQX0</accession>
<feature type="non-terminal residue" evidence="1">
    <location>
        <position position="1"/>
    </location>
</feature>
<dbReference type="EMBL" id="LAZR01062051">
    <property type="protein sequence ID" value="KKK62316.1"/>
    <property type="molecule type" value="Genomic_DNA"/>
</dbReference>
<reference evidence="1" key="1">
    <citation type="journal article" date="2015" name="Nature">
        <title>Complex archaea that bridge the gap between prokaryotes and eukaryotes.</title>
        <authorList>
            <person name="Spang A."/>
            <person name="Saw J.H."/>
            <person name="Jorgensen S.L."/>
            <person name="Zaremba-Niedzwiedzka K."/>
            <person name="Martijn J."/>
            <person name="Lind A.E."/>
            <person name="van Eijk R."/>
            <person name="Schleper C."/>
            <person name="Guy L."/>
            <person name="Ettema T.J."/>
        </authorList>
    </citation>
    <scope>NUCLEOTIDE SEQUENCE</scope>
</reference>
<sequence length="118" mass="13728">KNAGGYVPFDGVAPVEIGRYVGNNTYCFDGKLALLRLQLRPLRRPDFRKIQRREVSVRCLRRRESYSRPIFPGRSWGLRSRLMLRLVSETDIRLRVRGGRVVAAIQIRIVLDILSEYI</sequence>
<protein>
    <submittedName>
        <fullName evidence="1">Uncharacterized protein</fullName>
    </submittedName>
</protein>
<organism evidence="1">
    <name type="scientific">marine sediment metagenome</name>
    <dbReference type="NCBI Taxonomy" id="412755"/>
    <lineage>
        <taxon>unclassified sequences</taxon>
        <taxon>metagenomes</taxon>
        <taxon>ecological metagenomes</taxon>
    </lineage>
</organism>
<name>A0A0F8ZQX0_9ZZZZ</name>
<gene>
    <name evidence="1" type="ORF">LCGC14_3005540</name>
</gene>
<evidence type="ECO:0000313" key="1">
    <source>
        <dbReference type="EMBL" id="KKK62316.1"/>
    </source>
</evidence>
<proteinExistence type="predicted"/>
<comment type="caution">
    <text evidence="1">The sequence shown here is derived from an EMBL/GenBank/DDBJ whole genome shotgun (WGS) entry which is preliminary data.</text>
</comment>